<dbReference type="Gene3D" id="3.20.20.80">
    <property type="entry name" value="Glycosidases"/>
    <property type="match status" value="1"/>
</dbReference>
<keyword evidence="2" id="KW-0732">Signal</keyword>
<sequence length="538" mass="58701">MRTFARRRGRNMLVGICGTALALAAAVLPVTAQADQAGQGSGPDAGPAAAGAPERPEPGPDPDPSLPAHSLERADTPLDNPLKGFARFYAPGADQNTGYPHSLTWTYFGLSEVMTDAGDCGTYDWDLVDDALDEVASYGNQAAIRFYMEYPHDAGGHPTNAIPHCFDGHVDYRHNGEWDTTSPDYDNRYLLDGLKDFVAAFGARYDGDPRLGYIHMGLIGLWGEWHTWPYDTDTADGYPNLMPTDAHGAEIIEAFDKAFTRTRIEVRAADNAGGAADDLPAVGYHDDSFCFREGDPPAGVTLPQSMGGASWSQLQKALDHGVENRWVTASMGGEVRPEIQSRAFDDWPGGSGDVDDMRACIELEHTTWKINEKSAEYAADDPNVAAAVRTMGYDLTVDHAYFHDTAQGPTTVGVRIANDGVAPFYYPWTVSLGLKDSAGRVVRTWDTSWDLREVMPRKIRAFPDWNAGSDPAHLDYGYPEYFDQDIDLSGVTAGDYQLVMKAKNPLEDINPDAKKLRFANATQNGDGWLGLGDMTVED</sequence>
<reference evidence="4 5" key="1">
    <citation type="submission" date="2021-06" db="EMBL/GenBank/DDBJ databases">
        <title>Ecological speciation of a Streptomyces species isolated from different habitats and geographic origins.</title>
        <authorList>
            <person name="Wang J."/>
        </authorList>
    </citation>
    <scope>NUCLEOTIDE SEQUENCE [LARGE SCALE GENOMIC DNA]</scope>
    <source>
        <strain evidence="4 5">FXJ8.012</strain>
    </source>
</reference>
<evidence type="ECO:0000259" key="3">
    <source>
        <dbReference type="Pfam" id="PF16116"/>
    </source>
</evidence>
<protein>
    <submittedName>
        <fullName evidence="4">DUF4832 domain-containing protein</fullName>
    </submittedName>
</protein>
<accession>A0ABS7VZZ1</accession>
<feature type="domain" description="DUF4832" evidence="3">
    <location>
        <begin position="308"/>
        <end position="520"/>
    </location>
</feature>
<evidence type="ECO:0000256" key="1">
    <source>
        <dbReference type="SAM" id="MobiDB-lite"/>
    </source>
</evidence>
<dbReference type="EMBL" id="JAHSTP010000002">
    <property type="protein sequence ID" value="MBZ6151284.1"/>
    <property type="molecule type" value="Genomic_DNA"/>
</dbReference>
<evidence type="ECO:0000256" key="2">
    <source>
        <dbReference type="SAM" id="SignalP"/>
    </source>
</evidence>
<comment type="caution">
    <text evidence="4">The sequence shown here is derived from an EMBL/GenBank/DDBJ whole genome shotgun (WGS) entry which is preliminary data.</text>
</comment>
<feature type="region of interest" description="Disordered" evidence="1">
    <location>
        <begin position="35"/>
        <end position="77"/>
    </location>
</feature>
<dbReference type="InterPro" id="IPR032267">
    <property type="entry name" value="DUF4832"/>
</dbReference>
<name>A0ABS7VZZ1_STROV</name>
<dbReference type="Proteomes" id="UP000758701">
    <property type="component" value="Unassembled WGS sequence"/>
</dbReference>
<evidence type="ECO:0000313" key="4">
    <source>
        <dbReference type="EMBL" id="MBZ6151284.1"/>
    </source>
</evidence>
<feature type="compositionally biased region" description="Low complexity" evidence="1">
    <location>
        <begin position="35"/>
        <end position="53"/>
    </location>
</feature>
<dbReference type="Pfam" id="PF16116">
    <property type="entry name" value="DUF4832"/>
    <property type="match status" value="1"/>
</dbReference>
<organism evidence="4 5">
    <name type="scientific">Streptomyces olivaceus</name>
    <dbReference type="NCBI Taxonomy" id="47716"/>
    <lineage>
        <taxon>Bacteria</taxon>
        <taxon>Bacillati</taxon>
        <taxon>Actinomycetota</taxon>
        <taxon>Actinomycetes</taxon>
        <taxon>Kitasatosporales</taxon>
        <taxon>Streptomycetaceae</taxon>
        <taxon>Streptomyces</taxon>
    </lineage>
</organism>
<proteinExistence type="predicted"/>
<feature type="chain" id="PRO_5045090131" evidence="2">
    <location>
        <begin position="35"/>
        <end position="538"/>
    </location>
</feature>
<evidence type="ECO:0000313" key="5">
    <source>
        <dbReference type="Proteomes" id="UP000758701"/>
    </source>
</evidence>
<feature type="signal peptide" evidence="2">
    <location>
        <begin position="1"/>
        <end position="34"/>
    </location>
</feature>
<gene>
    <name evidence="4" type="ORF">KVH32_08855</name>
</gene>
<keyword evidence="5" id="KW-1185">Reference proteome</keyword>
<dbReference type="RefSeq" id="WP_224309277.1">
    <property type="nucleotide sequence ID" value="NZ_JAHSST010000002.1"/>
</dbReference>